<dbReference type="PANTHER" id="PTHR43539:SF68">
    <property type="entry name" value="FLAVIN-BINDING MONOOXYGENASE-LIKE PROTEIN (AFU_ORTHOLOGUE AFUA_4G09220)"/>
    <property type="match status" value="1"/>
</dbReference>
<organism evidence="2 3">
    <name type="scientific">Exophiala sideris</name>
    <dbReference type="NCBI Taxonomy" id="1016849"/>
    <lineage>
        <taxon>Eukaryota</taxon>
        <taxon>Fungi</taxon>
        <taxon>Dikarya</taxon>
        <taxon>Ascomycota</taxon>
        <taxon>Pezizomycotina</taxon>
        <taxon>Eurotiomycetes</taxon>
        <taxon>Chaetothyriomycetidae</taxon>
        <taxon>Chaetothyriales</taxon>
        <taxon>Herpotrichiellaceae</taxon>
        <taxon>Exophiala</taxon>
    </lineage>
</organism>
<proteinExistence type="predicted"/>
<evidence type="ECO:0008006" key="4">
    <source>
        <dbReference type="Google" id="ProtNLM"/>
    </source>
</evidence>
<keyword evidence="3" id="KW-1185">Reference proteome</keyword>
<dbReference type="Proteomes" id="UP001345691">
    <property type="component" value="Unassembled WGS sequence"/>
</dbReference>
<dbReference type="EMBL" id="JAVRRF010000040">
    <property type="protein sequence ID" value="KAK5050157.1"/>
    <property type="molecule type" value="Genomic_DNA"/>
</dbReference>
<dbReference type="InterPro" id="IPR036188">
    <property type="entry name" value="FAD/NAD-bd_sf"/>
</dbReference>
<evidence type="ECO:0000313" key="3">
    <source>
        <dbReference type="Proteomes" id="UP001345691"/>
    </source>
</evidence>
<dbReference type="Pfam" id="PF13738">
    <property type="entry name" value="Pyr_redox_3"/>
    <property type="match status" value="1"/>
</dbReference>
<reference evidence="2 3" key="1">
    <citation type="submission" date="2023-08" db="EMBL/GenBank/DDBJ databases">
        <title>Black Yeasts Isolated from many extreme environments.</title>
        <authorList>
            <person name="Coleine C."/>
            <person name="Stajich J.E."/>
            <person name="Selbmann L."/>
        </authorList>
    </citation>
    <scope>NUCLEOTIDE SEQUENCE [LARGE SCALE GENOMIC DNA]</scope>
    <source>
        <strain evidence="2 3">CCFEE 6328</strain>
    </source>
</reference>
<dbReference type="PANTHER" id="PTHR43539">
    <property type="entry name" value="FLAVIN-BINDING MONOOXYGENASE-LIKE PROTEIN (AFU_ORTHOLOGUE AFUA_4G09220)"/>
    <property type="match status" value="1"/>
</dbReference>
<gene>
    <name evidence="2" type="ORF">LTR69_010791</name>
</gene>
<dbReference type="Gene3D" id="3.50.50.60">
    <property type="entry name" value="FAD/NAD(P)-binding domain"/>
    <property type="match status" value="1"/>
</dbReference>
<sequence length="637" mass="70606">MAPHAEVLPPTESVFSKTVSLKAEESAVSPQVTELEVVENNEVPFSRTPTYPIEQLPGDLPRTEISSRINHVAAVEYCLQYLNKFNTQIFSSDGIWRDIYALTGLPRTFYGPADIQSAWSDLEQLHHPSKFTILDGTCKVVRLGEEFSWIQARFSFETSAVPAAKCSGQIGIVPDSEFGWKIWFLTTILEEVQGLTNPDTISEEAKQAKPQLRTPDADFDCVIVGAGFAGLCLAGRLKAMGISYVIIEKNNNVGDNWTCRYDSARFHTSKYYSDMPLGTIFGEGYDYFPSGLDLARGYKEYADKHEINVWLSSKLESASIDQKTKIWTVNFTRQGETKTLKTPHFVFAIGAGGTIPKMPQLPGREHFHGTVIHSGSYKNAREWKGKKCVIVGCGNTAHDVAEDMLDAGVESVTMIQRGRTFVSPIEHYSAWSDPIYNATSSIEAADRQIMALPIVVTRLSALYGSRPYIAADPERFDSLERAGFRVDRYGDLWKLLTQRLGGHYMDVGASAKISAGLIKVKGDAALTAFTYSGVEFSNGDRLDADVVVFCTGFSHDVRGQAIEYVGTEIGEKLDDYWELDHEGELRGVYKPHGIPGVWYTGGGVTFARFYSRFLALQIGADVAGNGLKVYNKVYARH</sequence>
<accession>A0ABR0IXR6</accession>
<keyword evidence="1" id="KW-0560">Oxidoreductase</keyword>
<dbReference type="SUPFAM" id="SSF51905">
    <property type="entry name" value="FAD/NAD(P)-binding domain"/>
    <property type="match status" value="1"/>
</dbReference>
<evidence type="ECO:0000256" key="1">
    <source>
        <dbReference type="ARBA" id="ARBA00023002"/>
    </source>
</evidence>
<protein>
    <recommendedName>
        <fullName evidence="4">FAD/NAD(P)-binding domain-containing protein</fullName>
    </recommendedName>
</protein>
<comment type="caution">
    <text evidence="2">The sequence shown here is derived from an EMBL/GenBank/DDBJ whole genome shotgun (WGS) entry which is preliminary data.</text>
</comment>
<evidence type="ECO:0000313" key="2">
    <source>
        <dbReference type="EMBL" id="KAK5050157.1"/>
    </source>
</evidence>
<name>A0ABR0IXR6_9EURO</name>
<dbReference type="InterPro" id="IPR050982">
    <property type="entry name" value="Auxin_biosynth/cation_transpt"/>
</dbReference>